<reference evidence="1 2" key="1">
    <citation type="journal article" date="2009" name="PLoS Genet.">
        <title>Genomic analysis of the basal lineage fungus Rhizopus oryzae reveals a whole-genome duplication.</title>
        <authorList>
            <person name="Ma L.-J."/>
            <person name="Ibrahim A.S."/>
            <person name="Skory C."/>
            <person name="Grabherr M.G."/>
            <person name="Burger G."/>
            <person name="Butler M."/>
            <person name="Elias M."/>
            <person name="Idnurm A."/>
            <person name="Lang B.F."/>
            <person name="Sone T."/>
            <person name="Abe A."/>
            <person name="Calvo S.E."/>
            <person name="Corrochano L.M."/>
            <person name="Engels R."/>
            <person name="Fu J."/>
            <person name="Hansberg W."/>
            <person name="Kim J.-M."/>
            <person name="Kodira C.D."/>
            <person name="Koehrsen M.J."/>
            <person name="Liu B."/>
            <person name="Miranda-Saavedra D."/>
            <person name="O'Leary S."/>
            <person name="Ortiz-Castellanos L."/>
            <person name="Poulter R."/>
            <person name="Rodriguez-Romero J."/>
            <person name="Ruiz-Herrera J."/>
            <person name="Shen Y.-Q."/>
            <person name="Zeng Q."/>
            <person name="Galagan J."/>
            <person name="Birren B.W."/>
            <person name="Cuomo C.A."/>
            <person name="Wickes B.L."/>
        </authorList>
    </citation>
    <scope>NUCLEOTIDE SEQUENCE [LARGE SCALE GENOMIC DNA]</scope>
    <source>
        <strain evidence="2">RA 99-880 / ATCC MYA-4621 / FGSC 9543 / NRRL 43880</strain>
    </source>
</reference>
<gene>
    <name evidence="1" type="ORF">RO3G_11613</name>
</gene>
<evidence type="ECO:0000313" key="1">
    <source>
        <dbReference type="EMBL" id="EIE86902.1"/>
    </source>
</evidence>
<dbReference type="GeneID" id="93618578"/>
<dbReference type="EMBL" id="CH476740">
    <property type="protein sequence ID" value="EIE86902.1"/>
    <property type="molecule type" value="Genomic_DNA"/>
</dbReference>
<accession>I1CEM2</accession>
<keyword evidence="2" id="KW-1185">Reference proteome</keyword>
<dbReference type="RefSeq" id="XP_067522298.1">
    <property type="nucleotide sequence ID" value="XM_067666197.1"/>
</dbReference>
<dbReference type="AlphaFoldDB" id="I1CEM2"/>
<name>I1CEM2_RHIO9</name>
<sequence length="51" mass="5934">MPFDNSGQGYLLDPYSVPVGFSAMPMYPNTMYGTYYPPFIYTDRPQQEEQK</sequence>
<evidence type="ECO:0000313" key="2">
    <source>
        <dbReference type="Proteomes" id="UP000009138"/>
    </source>
</evidence>
<proteinExistence type="predicted"/>
<protein>
    <submittedName>
        <fullName evidence="1">Uncharacterized protein</fullName>
    </submittedName>
</protein>
<organism evidence="1 2">
    <name type="scientific">Rhizopus delemar (strain RA 99-880 / ATCC MYA-4621 / FGSC 9543 / NRRL 43880)</name>
    <name type="common">Mucormycosis agent</name>
    <name type="synonym">Rhizopus arrhizus var. delemar</name>
    <dbReference type="NCBI Taxonomy" id="246409"/>
    <lineage>
        <taxon>Eukaryota</taxon>
        <taxon>Fungi</taxon>
        <taxon>Fungi incertae sedis</taxon>
        <taxon>Mucoromycota</taxon>
        <taxon>Mucoromycotina</taxon>
        <taxon>Mucoromycetes</taxon>
        <taxon>Mucorales</taxon>
        <taxon>Mucorineae</taxon>
        <taxon>Rhizopodaceae</taxon>
        <taxon>Rhizopus</taxon>
    </lineage>
</organism>
<dbReference type="Proteomes" id="UP000009138">
    <property type="component" value="Unassembled WGS sequence"/>
</dbReference>
<dbReference type="VEuPathDB" id="FungiDB:RO3G_11613"/>
<dbReference type="InParanoid" id="I1CEM2"/>